<comment type="pathway">
    <text evidence="1 7">Amino-acid biosynthesis; L-proline biosynthesis; L-glutamate 5-semialdehyde from L-glutamate: step 2/2.</text>
</comment>
<keyword evidence="7" id="KW-0963">Cytoplasm</keyword>
<keyword evidence="5 7" id="KW-0560">Oxidoreductase</keyword>
<dbReference type="PANTHER" id="PTHR11063">
    <property type="entry name" value="GLUTAMATE SEMIALDEHYDE DEHYDROGENASE"/>
    <property type="match status" value="1"/>
</dbReference>
<gene>
    <name evidence="7" type="primary">proA</name>
    <name evidence="9" type="ORF">EV197_2196</name>
</gene>
<dbReference type="EC" id="1.2.1.41" evidence="7"/>
<evidence type="ECO:0000313" key="10">
    <source>
        <dbReference type="Proteomes" id="UP000292262"/>
    </source>
</evidence>
<evidence type="ECO:0000256" key="4">
    <source>
        <dbReference type="ARBA" id="ARBA00022857"/>
    </source>
</evidence>
<evidence type="ECO:0000256" key="5">
    <source>
        <dbReference type="ARBA" id="ARBA00023002"/>
    </source>
</evidence>
<name>A0A4Q7P1A8_9FLAO</name>
<dbReference type="GO" id="GO:0005737">
    <property type="term" value="C:cytoplasm"/>
    <property type="evidence" value="ECO:0007669"/>
    <property type="project" value="UniProtKB-SubCell"/>
</dbReference>
<proteinExistence type="inferred from homology"/>
<comment type="similarity">
    <text evidence="7">Belongs to the gamma-glutamyl phosphate reductase family.</text>
</comment>
<dbReference type="InterPro" id="IPR000965">
    <property type="entry name" value="GPR_dom"/>
</dbReference>
<dbReference type="InterPro" id="IPR015590">
    <property type="entry name" value="Aldehyde_DH_dom"/>
</dbReference>
<sequence length="399" mass="44423">MKLIDTDIKNNVLESMINIIDAHRAEILEANKKDLELFKSDDQALYDRLVINDKKIDGMIGAISEVKAQADPVSREISTKNLDNGLKIINKTAPFGTILIIYESRPDVTIEAAVLAFKANNKILLKGGKEAFHSNKVLVDLWHKALEENKLSSDYIELLTLNRQETQDFLVNQSDQLDLIVPRGGERLIAFVKQNAQCPVLVSGRGNNFLYVDEKASWQKSLEVILNAKTHKISACNALDKILINANIDDYQNKVKELAELLTQNGVEILVDDQVKSILKDQPTIEDDDIWNQEFLAMKCVIGEVNSLADAIQKINDHSGGHSATIMTENNESSDLFMEQVDCAAVYKNASTRFTDGGQMGVGAELAISTDKLHHRGPLGLNQLVTNKYYVYGDGQIRV</sequence>
<dbReference type="CDD" id="cd07079">
    <property type="entry name" value="ALDH_F18-19_ProA-GPR"/>
    <property type="match status" value="1"/>
</dbReference>
<feature type="domain" description="Aldehyde dehydrogenase" evidence="8">
    <location>
        <begin position="25"/>
        <end position="263"/>
    </location>
</feature>
<keyword evidence="2 7" id="KW-0028">Amino-acid biosynthesis</keyword>
<dbReference type="GO" id="GO:0004350">
    <property type="term" value="F:glutamate-5-semialdehyde dehydrogenase activity"/>
    <property type="evidence" value="ECO:0007669"/>
    <property type="project" value="UniProtKB-UniRule"/>
</dbReference>
<dbReference type="NCBIfam" id="TIGR00407">
    <property type="entry name" value="proA"/>
    <property type="match status" value="1"/>
</dbReference>
<dbReference type="InterPro" id="IPR012134">
    <property type="entry name" value="Glu-5-SA_DH"/>
</dbReference>
<feature type="domain" description="Aldehyde dehydrogenase" evidence="8">
    <location>
        <begin position="282"/>
        <end position="356"/>
    </location>
</feature>
<organism evidence="9 10">
    <name type="scientific">Aquimarina brevivitae</name>
    <dbReference type="NCBI Taxonomy" id="323412"/>
    <lineage>
        <taxon>Bacteria</taxon>
        <taxon>Pseudomonadati</taxon>
        <taxon>Bacteroidota</taxon>
        <taxon>Flavobacteriia</taxon>
        <taxon>Flavobacteriales</taxon>
        <taxon>Flavobacteriaceae</taxon>
        <taxon>Aquimarina</taxon>
    </lineage>
</organism>
<dbReference type="UniPathway" id="UPA00098">
    <property type="reaction ID" value="UER00360"/>
</dbReference>
<dbReference type="NCBIfam" id="NF001221">
    <property type="entry name" value="PRK00197.1"/>
    <property type="match status" value="1"/>
</dbReference>
<comment type="function">
    <text evidence="7">Catalyzes the NADPH-dependent reduction of L-glutamate 5-phosphate into L-glutamate 5-semialdehyde and phosphate. The product spontaneously undergoes cyclization to form 1-pyrroline-5-carboxylate.</text>
</comment>
<dbReference type="PIRSF" id="PIRSF000151">
    <property type="entry name" value="GPR"/>
    <property type="match status" value="1"/>
</dbReference>
<evidence type="ECO:0000256" key="2">
    <source>
        <dbReference type="ARBA" id="ARBA00022605"/>
    </source>
</evidence>
<dbReference type="Proteomes" id="UP000292262">
    <property type="component" value="Unassembled WGS sequence"/>
</dbReference>
<dbReference type="EMBL" id="SGXE01000002">
    <property type="protein sequence ID" value="RZS93616.1"/>
    <property type="molecule type" value="Genomic_DNA"/>
</dbReference>
<evidence type="ECO:0000256" key="3">
    <source>
        <dbReference type="ARBA" id="ARBA00022650"/>
    </source>
</evidence>
<evidence type="ECO:0000256" key="7">
    <source>
        <dbReference type="HAMAP-Rule" id="MF_00412"/>
    </source>
</evidence>
<dbReference type="Gene3D" id="3.40.605.10">
    <property type="entry name" value="Aldehyde Dehydrogenase, Chain A, domain 1"/>
    <property type="match status" value="1"/>
</dbReference>
<keyword evidence="4 7" id="KW-0521">NADP</keyword>
<accession>A0A4Q7P1A8</accession>
<dbReference type="Gene3D" id="3.40.309.10">
    <property type="entry name" value="Aldehyde Dehydrogenase, Chain A, domain 2"/>
    <property type="match status" value="1"/>
</dbReference>
<dbReference type="RefSeq" id="WP_130286735.1">
    <property type="nucleotide sequence ID" value="NZ_SGXE01000002.1"/>
</dbReference>
<keyword evidence="3 7" id="KW-0641">Proline biosynthesis</keyword>
<keyword evidence="10" id="KW-1185">Reference proteome</keyword>
<comment type="catalytic activity">
    <reaction evidence="6 7">
        <text>L-glutamate 5-semialdehyde + phosphate + NADP(+) = L-glutamyl 5-phosphate + NADPH + H(+)</text>
        <dbReference type="Rhea" id="RHEA:19541"/>
        <dbReference type="ChEBI" id="CHEBI:15378"/>
        <dbReference type="ChEBI" id="CHEBI:43474"/>
        <dbReference type="ChEBI" id="CHEBI:57783"/>
        <dbReference type="ChEBI" id="CHEBI:58066"/>
        <dbReference type="ChEBI" id="CHEBI:58274"/>
        <dbReference type="ChEBI" id="CHEBI:58349"/>
        <dbReference type="EC" id="1.2.1.41"/>
    </reaction>
</comment>
<dbReference type="OrthoDB" id="9809970at2"/>
<dbReference type="SUPFAM" id="SSF53720">
    <property type="entry name" value="ALDH-like"/>
    <property type="match status" value="1"/>
</dbReference>
<evidence type="ECO:0000256" key="6">
    <source>
        <dbReference type="ARBA" id="ARBA00049024"/>
    </source>
</evidence>
<protein>
    <recommendedName>
        <fullName evidence="7">Gamma-glutamyl phosphate reductase</fullName>
        <shortName evidence="7">GPR</shortName>
        <ecNumber evidence="7">1.2.1.41</ecNumber>
    </recommendedName>
    <alternativeName>
        <fullName evidence="7">Glutamate-5-semialdehyde dehydrogenase</fullName>
    </alternativeName>
    <alternativeName>
        <fullName evidence="7">Glutamyl-gamma-semialdehyde dehydrogenase</fullName>
        <shortName evidence="7">GSA dehydrogenase</shortName>
    </alternativeName>
</protein>
<dbReference type="PANTHER" id="PTHR11063:SF8">
    <property type="entry name" value="DELTA-1-PYRROLINE-5-CARBOXYLATE SYNTHASE"/>
    <property type="match status" value="1"/>
</dbReference>
<comment type="caution">
    <text evidence="9">The sequence shown here is derived from an EMBL/GenBank/DDBJ whole genome shotgun (WGS) entry which is preliminary data.</text>
</comment>
<dbReference type="Pfam" id="PF00171">
    <property type="entry name" value="Aldedh"/>
    <property type="match status" value="2"/>
</dbReference>
<dbReference type="GO" id="GO:0055129">
    <property type="term" value="P:L-proline biosynthetic process"/>
    <property type="evidence" value="ECO:0007669"/>
    <property type="project" value="UniProtKB-UniRule"/>
</dbReference>
<reference evidence="9 10" key="1">
    <citation type="submission" date="2019-02" db="EMBL/GenBank/DDBJ databases">
        <title>Genomic Encyclopedia of Type Strains, Phase IV (KMG-IV): sequencing the most valuable type-strain genomes for metagenomic binning, comparative biology and taxonomic classification.</title>
        <authorList>
            <person name="Goeker M."/>
        </authorList>
    </citation>
    <scope>NUCLEOTIDE SEQUENCE [LARGE SCALE GENOMIC DNA]</scope>
    <source>
        <strain evidence="9 10">DSM 17196</strain>
    </source>
</reference>
<dbReference type="InterPro" id="IPR016161">
    <property type="entry name" value="Ald_DH/histidinol_DH"/>
</dbReference>
<dbReference type="InterPro" id="IPR016162">
    <property type="entry name" value="Ald_DH_N"/>
</dbReference>
<dbReference type="InterPro" id="IPR016163">
    <property type="entry name" value="Ald_DH_C"/>
</dbReference>
<dbReference type="AlphaFoldDB" id="A0A4Q7P1A8"/>
<evidence type="ECO:0000259" key="8">
    <source>
        <dbReference type="Pfam" id="PF00171"/>
    </source>
</evidence>
<dbReference type="HAMAP" id="MF_00412">
    <property type="entry name" value="ProA"/>
    <property type="match status" value="1"/>
</dbReference>
<dbReference type="GO" id="GO:0050661">
    <property type="term" value="F:NADP binding"/>
    <property type="evidence" value="ECO:0007669"/>
    <property type="project" value="InterPro"/>
</dbReference>
<comment type="subcellular location">
    <subcellularLocation>
        <location evidence="7">Cytoplasm</location>
    </subcellularLocation>
</comment>
<evidence type="ECO:0000256" key="1">
    <source>
        <dbReference type="ARBA" id="ARBA00004985"/>
    </source>
</evidence>
<evidence type="ECO:0000313" key="9">
    <source>
        <dbReference type="EMBL" id="RZS93616.1"/>
    </source>
</evidence>